<sequence>MDKARDQAHSRIVEARQRGVLAWSSESGKYPANDAARELLCLTSDGVLHVLAGKQLDPHVLSYQQLVRAEGVVSIRPREVGFPELKLLYKELSGSHRIGDPVRREV</sequence>
<keyword evidence="1" id="KW-0614">Plasmid</keyword>
<proteinExistence type="predicted"/>
<dbReference type="AlphaFoldDB" id="Q46N04"/>
<dbReference type="KEGG" id="reu:Reut_C6153"/>
<evidence type="ECO:0000313" key="1">
    <source>
        <dbReference type="EMBL" id="AAZ65471.1"/>
    </source>
</evidence>
<dbReference type="EMBL" id="CP000092">
    <property type="protein sequence ID" value="AAZ65471.1"/>
    <property type="molecule type" value="Genomic_DNA"/>
</dbReference>
<organism evidence="1">
    <name type="scientific">Cupriavidus pinatubonensis (strain JMP 134 / LMG 1197)</name>
    <name type="common">Cupriavidus necator (strain JMP 134)</name>
    <dbReference type="NCBI Taxonomy" id="264198"/>
    <lineage>
        <taxon>Bacteria</taxon>
        <taxon>Pseudomonadati</taxon>
        <taxon>Pseudomonadota</taxon>
        <taxon>Betaproteobacteria</taxon>
        <taxon>Burkholderiales</taxon>
        <taxon>Burkholderiaceae</taxon>
        <taxon>Cupriavidus</taxon>
    </lineage>
</organism>
<name>Q46N04_CUPPJ</name>
<protein>
    <submittedName>
        <fullName evidence="1">Uncharacterized protein</fullName>
    </submittedName>
</protein>
<accession>Q46N04</accession>
<dbReference type="HOGENOM" id="CLU_2218710_0_0_4"/>
<reference evidence="1" key="1">
    <citation type="submission" date="2005-08" db="EMBL/GenBank/DDBJ databases">
        <title>Complete sequence of a megaplasmid of Ralstonia eutropha JMP134.</title>
        <authorList>
            <person name="Copeland A."/>
            <person name="Lucas S."/>
            <person name="Lapidus A."/>
            <person name="Barry K."/>
            <person name="Detter J.C."/>
            <person name="Glavina T."/>
            <person name="Hammon N."/>
            <person name="Israni S."/>
            <person name="Pitluck S."/>
            <person name="Goltsman E."/>
            <person name="Martinez M."/>
            <person name="Vergez L."/>
            <person name="Larimer F."/>
            <person name="Land M."/>
            <person name="Lykidis A."/>
            <person name="Richardson P."/>
        </authorList>
    </citation>
    <scope>NUCLEOTIDE SEQUENCE [LARGE SCALE GENOMIC DNA]</scope>
    <source>
        <strain evidence="1">JMP134</strain>
        <plasmid evidence="1">megaplasmid</plasmid>
    </source>
</reference>
<gene>
    <name evidence="1" type="ordered locus">Reut_C6153</name>
</gene>
<geneLocation type="plasmid" evidence="1">
    <name>megaplasmid</name>
</geneLocation>